<proteinExistence type="predicted"/>
<feature type="region of interest" description="Disordered" evidence="1">
    <location>
        <begin position="708"/>
        <end position="732"/>
    </location>
</feature>
<protein>
    <recommendedName>
        <fullName evidence="4">Transposase</fullName>
    </recommendedName>
</protein>
<feature type="region of interest" description="Disordered" evidence="1">
    <location>
        <begin position="48"/>
        <end position="119"/>
    </location>
</feature>
<evidence type="ECO:0000313" key="2">
    <source>
        <dbReference type="EMBL" id="PSR76367.1"/>
    </source>
</evidence>
<keyword evidence="3" id="KW-1185">Reference proteome</keyword>
<evidence type="ECO:0000256" key="1">
    <source>
        <dbReference type="SAM" id="MobiDB-lite"/>
    </source>
</evidence>
<organism evidence="2 3">
    <name type="scientific">Hermanssonia centrifuga</name>
    <dbReference type="NCBI Taxonomy" id="98765"/>
    <lineage>
        <taxon>Eukaryota</taxon>
        <taxon>Fungi</taxon>
        <taxon>Dikarya</taxon>
        <taxon>Basidiomycota</taxon>
        <taxon>Agaricomycotina</taxon>
        <taxon>Agaricomycetes</taxon>
        <taxon>Polyporales</taxon>
        <taxon>Meruliaceae</taxon>
        <taxon>Hermanssonia</taxon>
    </lineage>
</organism>
<evidence type="ECO:0000313" key="3">
    <source>
        <dbReference type="Proteomes" id="UP000186601"/>
    </source>
</evidence>
<sequence length="871" mass="98049">MPLHSTHIVAVHRCFHCGAVKPTKQGLRSHISQTPACHRALVKKTRRATSVGCDNSTGSDNSDLEDNAHDLSPSSGLGNEAATSLLEDTDPDFTDYVQWQPPFESNPPSEQTVDPAPPSSKRACVEVVEDEVEAGGLPSRPFVQYHASAGQKKQQGKTPFERIHEEREMAAGEETSAFAPFESQDEWELARWLMTSGLSQAEIDKYLKLEITRKRSALSFKNKHSFFKKVDQLPRGPSWQCELFEAIGDEVDENGERKTERLELWKRDPVECIKELISDLSFRESLRYAPERLFEDPFGENPILSEMWTADWWSEMQLSTFSGDKSAWPVYLSIGNIPKAIRRSPSSRATVLIGYLPVAKLECFSEATRSMYGYQLFHDCMKSLLKPLVEAGAKGVDMVCADGFIRRVYPIVAAYIADHPEQCLVACCKENYCPKCLVDPTKRGQGSEVLSLFREPAKSAQMMADAMKGSPSDTWAKSGLRALNPFWAELPHCNIFDCMTPDILHQLHKGVFKDHTVKWATQCAEGGESEIDRRFRAMTPHRDLRYFKKGISLISQWTGTEYKNMEKVFLGVLAGSADIGVIKAVRGLVDFIYYAHFEAHTEESLAKMKAAWASFHLHKEVFVRFGVRTHFNIPKLHSMAHYLRSIQLMGTADGYSTEDPERLHIDFAKLGYRASNRKEYIKQMATWFDRQEAVRRFQSYLQWVSPVQSAQGDNSDDENGEAVEGSEPKNVQEVEDEDLENAHVYTIAKKPALPRTSITEIVQDFGAQYFTRCFDDLLNKYTSSSSSTTSLGQHVSFPVFKQFKICLPIMSQVSKVASTDTVRAIPAQPAKGRRAMIPAQFSTVFARESDEHGAARRTYDGTESPLSGLLQ</sequence>
<accession>A0A2R6NTG8</accession>
<dbReference type="Pfam" id="PF18759">
    <property type="entry name" value="Plavaka"/>
    <property type="match status" value="1"/>
</dbReference>
<feature type="compositionally biased region" description="Basic and acidic residues" evidence="1">
    <location>
        <begin position="848"/>
        <end position="860"/>
    </location>
</feature>
<gene>
    <name evidence="2" type="ORF">PHLCEN_2v8507</name>
</gene>
<dbReference type="STRING" id="98765.A0A2R6NTG8"/>
<dbReference type="InterPro" id="IPR041078">
    <property type="entry name" value="Plavaka"/>
</dbReference>
<feature type="region of interest" description="Disordered" evidence="1">
    <location>
        <begin position="848"/>
        <end position="871"/>
    </location>
</feature>
<dbReference type="EMBL" id="MLYV02000848">
    <property type="protein sequence ID" value="PSR76367.1"/>
    <property type="molecule type" value="Genomic_DNA"/>
</dbReference>
<dbReference type="AlphaFoldDB" id="A0A2R6NTG8"/>
<feature type="compositionally biased region" description="Polar residues" evidence="1">
    <location>
        <begin position="52"/>
        <end position="61"/>
    </location>
</feature>
<reference evidence="2 3" key="1">
    <citation type="submission" date="2018-02" db="EMBL/GenBank/DDBJ databases">
        <title>Genome sequence of the basidiomycete white-rot fungus Phlebia centrifuga.</title>
        <authorList>
            <person name="Granchi Z."/>
            <person name="Peng M."/>
            <person name="de Vries R.P."/>
            <person name="Hilden K."/>
            <person name="Makela M.R."/>
            <person name="Grigoriev I."/>
            <person name="Riley R."/>
        </authorList>
    </citation>
    <scope>NUCLEOTIDE SEQUENCE [LARGE SCALE GENOMIC DNA]</scope>
    <source>
        <strain evidence="2 3">FBCC195</strain>
    </source>
</reference>
<evidence type="ECO:0008006" key="4">
    <source>
        <dbReference type="Google" id="ProtNLM"/>
    </source>
</evidence>
<dbReference type="Proteomes" id="UP000186601">
    <property type="component" value="Unassembled WGS sequence"/>
</dbReference>
<comment type="caution">
    <text evidence="2">The sequence shown here is derived from an EMBL/GenBank/DDBJ whole genome shotgun (WGS) entry which is preliminary data.</text>
</comment>
<dbReference type="OrthoDB" id="2418900at2759"/>
<name>A0A2R6NTG8_9APHY</name>